<name>A0A640KTI0_LEITA</name>
<feature type="compositionally biased region" description="Basic residues" evidence="1">
    <location>
        <begin position="324"/>
        <end position="337"/>
    </location>
</feature>
<evidence type="ECO:0000313" key="3">
    <source>
        <dbReference type="Proteomes" id="UP000419144"/>
    </source>
</evidence>
<feature type="region of interest" description="Disordered" evidence="1">
    <location>
        <begin position="490"/>
        <end position="535"/>
    </location>
</feature>
<evidence type="ECO:0000313" key="2">
    <source>
        <dbReference type="EMBL" id="GET92334.1"/>
    </source>
</evidence>
<feature type="region of interest" description="Disordered" evidence="1">
    <location>
        <begin position="324"/>
        <end position="436"/>
    </location>
</feature>
<dbReference type="EMBL" id="BLBS01000054">
    <property type="protein sequence ID" value="GET92334.1"/>
    <property type="molecule type" value="Genomic_DNA"/>
</dbReference>
<feature type="compositionally biased region" description="Polar residues" evidence="1">
    <location>
        <begin position="344"/>
        <end position="356"/>
    </location>
</feature>
<protein>
    <submittedName>
        <fullName evidence="2">Uncharacterized protein</fullName>
    </submittedName>
</protein>
<evidence type="ECO:0000256" key="1">
    <source>
        <dbReference type="SAM" id="MobiDB-lite"/>
    </source>
</evidence>
<keyword evidence="3" id="KW-1185">Reference proteome</keyword>
<sequence>MTFAPQAHNSATDVLAFHESHHDALKGTLEPVLHGNLPRPFRSEILQRNQAPVRLAAEGAPRPSPYRTPQWTELRTCIREVSPPSLLDDNACRVAEFGEGSLSDSALTTTSLPGYAVVNRLADLSQASDVDPAAVKAALREAERVLEAPTNAGMHREDPHYSNAMTTERFTDKEHLPLSHVRATSSIASSASAECREVDVESQWPCHHHKPRWHQRRHCDGSRKYSPGHATAASVVGTASCFHRPLAWSRPAPAPVLIGSPAPPRTALTATDITANDHADLHASPSTAGIFPPTMRWYEVYYAWMLYYQQLYAAQVLWEQQRQRAKRGKKPGHRSPHGKCTASRAANSGPEASTGKQRGGTHYAHVKQHCRAAAWAERGDSSEGGGHGMEEPLSVSRNAPPIRDNPPNFTPQPSSQTREARTSPAGGEKNAKGDDRAARIRAELHRLEEEYAALSCYLTNVEDEEAQPATCVDGRVGHFAAASSAGVTIAAPQRARSPAPTAPRTQSGKRFGSRHDAGPAPKRGSAAPAETWRTLSERQRSGTFYALARVRTSRSSSPQPFSQQRPHWRHW</sequence>
<feature type="compositionally biased region" description="Low complexity" evidence="1">
    <location>
        <begin position="553"/>
        <end position="565"/>
    </location>
</feature>
<gene>
    <name evidence="2" type="ORF">LtaPh_3426000</name>
</gene>
<proteinExistence type="predicted"/>
<dbReference type="VEuPathDB" id="TriTrypDB:LtaPh_3426000"/>
<feature type="region of interest" description="Disordered" evidence="1">
    <location>
        <begin position="549"/>
        <end position="571"/>
    </location>
</feature>
<comment type="caution">
    <text evidence="2">The sequence shown here is derived from an EMBL/GenBank/DDBJ whole genome shotgun (WGS) entry which is preliminary data.</text>
</comment>
<dbReference type="Proteomes" id="UP000419144">
    <property type="component" value="Unassembled WGS sequence"/>
</dbReference>
<organism evidence="2 3">
    <name type="scientific">Leishmania tarentolae</name>
    <name type="common">Sauroleishmania tarentolae</name>
    <dbReference type="NCBI Taxonomy" id="5689"/>
    <lineage>
        <taxon>Eukaryota</taxon>
        <taxon>Discoba</taxon>
        <taxon>Euglenozoa</taxon>
        <taxon>Kinetoplastea</taxon>
        <taxon>Metakinetoplastina</taxon>
        <taxon>Trypanosomatida</taxon>
        <taxon>Trypanosomatidae</taxon>
        <taxon>Leishmaniinae</taxon>
        <taxon>Leishmania</taxon>
        <taxon>lizard Leishmania</taxon>
    </lineage>
</organism>
<accession>A0A640KTI0</accession>
<dbReference type="AlphaFoldDB" id="A0A640KTI0"/>
<dbReference type="OrthoDB" id="267590at2759"/>
<reference evidence="2" key="1">
    <citation type="submission" date="2019-11" db="EMBL/GenBank/DDBJ databases">
        <title>Leishmania tarentolae CDS.</title>
        <authorList>
            <person name="Goto Y."/>
            <person name="Yamagishi J."/>
        </authorList>
    </citation>
    <scope>NUCLEOTIDE SEQUENCE [LARGE SCALE GENOMIC DNA]</scope>
    <source>
        <strain evidence="2">Parrot Tar II</strain>
    </source>
</reference>